<evidence type="ECO:0000259" key="1">
    <source>
        <dbReference type="PROSITE" id="PS50042"/>
    </source>
</evidence>
<dbReference type="InterPro" id="IPR000595">
    <property type="entry name" value="cNMP-bd_dom"/>
</dbReference>
<dbReference type="SUPFAM" id="SSF51206">
    <property type="entry name" value="cAMP-binding domain-like"/>
    <property type="match status" value="1"/>
</dbReference>
<dbReference type="EMBL" id="PVNL01000083">
    <property type="protein sequence ID" value="PRQ06132.1"/>
    <property type="molecule type" value="Genomic_DNA"/>
</dbReference>
<dbReference type="Gene3D" id="3.40.630.30">
    <property type="match status" value="1"/>
</dbReference>
<dbReference type="SMART" id="SM00100">
    <property type="entry name" value="cNMP"/>
    <property type="match status" value="1"/>
</dbReference>
<dbReference type="Gene3D" id="2.60.120.10">
    <property type="entry name" value="Jelly Rolls"/>
    <property type="match status" value="1"/>
</dbReference>
<evidence type="ECO:0000313" key="3">
    <source>
        <dbReference type="Proteomes" id="UP000238823"/>
    </source>
</evidence>
<dbReference type="Pfam" id="PF00027">
    <property type="entry name" value="cNMP_binding"/>
    <property type="match status" value="1"/>
</dbReference>
<dbReference type="InterPro" id="IPR014710">
    <property type="entry name" value="RmlC-like_jellyroll"/>
</dbReference>
<proteinExistence type="predicted"/>
<reference evidence="2 3" key="1">
    <citation type="submission" date="2018-03" db="EMBL/GenBank/DDBJ databases">
        <title>Draft Genome Sequences of the Obligatory Marine Myxobacteria Enhygromyxa salina SWB007.</title>
        <authorList>
            <person name="Poehlein A."/>
            <person name="Moghaddam J.A."/>
            <person name="Harms H."/>
            <person name="Alanjari M."/>
            <person name="Koenig G.M."/>
            <person name="Daniel R."/>
            <person name="Schaeberle T.F."/>
        </authorList>
    </citation>
    <scope>NUCLEOTIDE SEQUENCE [LARGE SCALE GENOMIC DNA]</scope>
    <source>
        <strain evidence="2 3">SWB007</strain>
    </source>
</reference>
<dbReference type="SUPFAM" id="SSF55729">
    <property type="entry name" value="Acyl-CoA N-acyltransferases (Nat)"/>
    <property type="match status" value="1"/>
</dbReference>
<comment type="caution">
    <text evidence="2">The sequence shown here is derived from an EMBL/GenBank/DDBJ whole genome shotgun (WGS) entry which is preliminary data.</text>
</comment>
<dbReference type="AlphaFoldDB" id="A0A2S9YM51"/>
<name>A0A2S9YM51_9BACT</name>
<evidence type="ECO:0000313" key="2">
    <source>
        <dbReference type="EMBL" id="PRQ06132.1"/>
    </source>
</evidence>
<dbReference type="InterPro" id="IPR054597">
    <property type="entry name" value="FeeM_cat"/>
</dbReference>
<sequence length="373" mass="41713">MRSYLENVVFDHVLRPRNPARVARTKDERELVYRFRHRVYASEQSDLDHPELDEAKRWIHSPIDDDPATTIYYLGTPERVLGTARIRVWEPGAVPADVRELHSLDLLPESERATVGDIKMVMLDPELRGAHVGAAMLVNALIDSMRERPVDLWFAISAPGLLRRYHMLGFDPHGGRFLCSHRGLEVSILGLIGDLAELERRKSPIHRALRRAKVPQGGPSVERYRAIIRGDRTVCSDTREILRRISDTSSGDVLHGLSARALQIIAGAGVVLELSDGDQLIYEGFIGKELYVILEGQIATERDGERLGVRERGQTIGEIALLDGRGYRTASCRSVGSTRVLGLRPTLLARLEVVPDDLAQLRERLSHAMALAV</sequence>
<dbReference type="InterPro" id="IPR018490">
    <property type="entry name" value="cNMP-bd_dom_sf"/>
</dbReference>
<dbReference type="InterPro" id="IPR016181">
    <property type="entry name" value="Acyl_CoA_acyltransferase"/>
</dbReference>
<dbReference type="CDD" id="cd00038">
    <property type="entry name" value="CAP_ED"/>
    <property type="match status" value="1"/>
</dbReference>
<feature type="domain" description="Cyclic nucleotide-binding" evidence="1">
    <location>
        <begin position="241"/>
        <end position="351"/>
    </location>
</feature>
<accession>A0A2S9YM51</accession>
<dbReference type="Pfam" id="PF21926">
    <property type="entry name" value="FeeM"/>
    <property type="match status" value="1"/>
</dbReference>
<dbReference type="RefSeq" id="WP_181233959.1">
    <property type="nucleotide sequence ID" value="NZ_PVNL01000083.1"/>
</dbReference>
<dbReference type="PROSITE" id="PS50042">
    <property type="entry name" value="CNMP_BINDING_3"/>
    <property type="match status" value="1"/>
</dbReference>
<protein>
    <submittedName>
        <fullName evidence="2">Cyclic nucleotide-binding domain protein</fullName>
    </submittedName>
</protein>
<dbReference type="Proteomes" id="UP000238823">
    <property type="component" value="Unassembled WGS sequence"/>
</dbReference>
<gene>
    <name evidence="2" type="ORF">ENSA7_41660</name>
</gene>
<organism evidence="2 3">
    <name type="scientific">Enhygromyxa salina</name>
    <dbReference type="NCBI Taxonomy" id="215803"/>
    <lineage>
        <taxon>Bacteria</taxon>
        <taxon>Pseudomonadati</taxon>
        <taxon>Myxococcota</taxon>
        <taxon>Polyangia</taxon>
        <taxon>Nannocystales</taxon>
        <taxon>Nannocystaceae</taxon>
        <taxon>Enhygromyxa</taxon>
    </lineage>
</organism>